<dbReference type="Proteomes" id="UP000564644">
    <property type="component" value="Unassembled WGS sequence"/>
</dbReference>
<feature type="transmembrane region" description="Helical" evidence="6">
    <location>
        <begin position="160"/>
        <end position="180"/>
    </location>
</feature>
<dbReference type="InterPro" id="IPR052714">
    <property type="entry name" value="MFS_Exporter"/>
</dbReference>
<comment type="subcellular location">
    <subcellularLocation>
        <location evidence="1">Cell membrane</location>
        <topology evidence="1">Multi-pass membrane protein</topology>
    </subcellularLocation>
</comment>
<evidence type="ECO:0000256" key="3">
    <source>
        <dbReference type="ARBA" id="ARBA00022692"/>
    </source>
</evidence>
<dbReference type="SUPFAM" id="SSF103473">
    <property type="entry name" value="MFS general substrate transporter"/>
    <property type="match status" value="1"/>
</dbReference>
<dbReference type="InterPro" id="IPR036259">
    <property type="entry name" value="MFS_trans_sf"/>
</dbReference>
<evidence type="ECO:0000256" key="5">
    <source>
        <dbReference type="ARBA" id="ARBA00023136"/>
    </source>
</evidence>
<gene>
    <name evidence="8" type="ORF">H7C18_11760</name>
</gene>
<reference evidence="8 9" key="1">
    <citation type="submission" date="2020-08" db="EMBL/GenBank/DDBJ databases">
        <title>Cohnella phylogeny.</title>
        <authorList>
            <person name="Dunlap C."/>
        </authorList>
    </citation>
    <scope>NUCLEOTIDE SEQUENCE [LARGE SCALE GENOMIC DNA]</scope>
    <source>
        <strain evidence="8 9">CBP 2801</strain>
    </source>
</reference>
<feature type="transmembrane region" description="Helical" evidence="6">
    <location>
        <begin position="292"/>
        <end position="313"/>
    </location>
</feature>
<dbReference type="PANTHER" id="PTHR23531:SF2">
    <property type="entry name" value="PERMEASE"/>
    <property type="match status" value="1"/>
</dbReference>
<feature type="transmembrane region" description="Helical" evidence="6">
    <location>
        <begin position="7"/>
        <end position="26"/>
    </location>
</feature>
<proteinExistence type="predicted"/>
<accession>A0A7X0VV51</accession>
<feature type="transmembrane region" description="Helical" evidence="6">
    <location>
        <begin position="349"/>
        <end position="371"/>
    </location>
</feature>
<sequence>MERLWTNSFIGLTLTLFLLCFGFYLLLPTLPLHLRESGIDESRLGLLVGAFTLTAVVVRPAIGGLADRFGRRVFILTGLILFAIAMILYNWASGIVWLLLLRILHGGGWALSTTSIGTSITDVIPVRRRSEGMGWYGLSMSVSMAIGPIVGVWMVQSYSFRHLTVLAFGLSIASLLTALATRIPSVRSDSGHKAVFFEKTVLPISAAIFFMALTYGGITTFLPLFAESIKFNSGTFFLVYAVALTLARPVAGKLADRYGEGRIMVPSFLLAILGLLVLSLSDGRAGAMVSAALYGIGFGSAQPALQAATLGLVSPKRRGVANASFFTAMDLGIGLGSMLLGFVSRLWGYPVLFAACAASGCLALIIFAGFVKPTLRRGKEDSGKEVHSSSEGGVQP</sequence>
<feature type="transmembrane region" description="Helical" evidence="6">
    <location>
        <begin position="46"/>
        <end position="66"/>
    </location>
</feature>
<keyword evidence="9" id="KW-1185">Reference proteome</keyword>
<feature type="transmembrane region" description="Helical" evidence="6">
    <location>
        <begin position="201"/>
        <end position="225"/>
    </location>
</feature>
<protein>
    <submittedName>
        <fullName evidence="8">MFS transporter</fullName>
    </submittedName>
</protein>
<dbReference type="PROSITE" id="PS00216">
    <property type="entry name" value="SUGAR_TRANSPORT_1"/>
    <property type="match status" value="1"/>
</dbReference>
<evidence type="ECO:0000256" key="1">
    <source>
        <dbReference type="ARBA" id="ARBA00004651"/>
    </source>
</evidence>
<dbReference type="InterPro" id="IPR011701">
    <property type="entry name" value="MFS"/>
</dbReference>
<feature type="transmembrane region" description="Helical" evidence="6">
    <location>
        <begin position="263"/>
        <end position="280"/>
    </location>
</feature>
<evidence type="ECO:0000313" key="9">
    <source>
        <dbReference type="Proteomes" id="UP000564644"/>
    </source>
</evidence>
<keyword evidence="2" id="KW-0813">Transport</keyword>
<dbReference type="PROSITE" id="PS50850">
    <property type="entry name" value="MFS"/>
    <property type="match status" value="1"/>
</dbReference>
<organism evidence="8 9">
    <name type="scientific">Cohnella zeiphila</name>
    <dbReference type="NCBI Taxonomy" id="2761120"/>
    <lineage>
        <taxon>Bacteria</taxon>
        <taxon>Bacillati</taxon>
        <taxon>Bacillota</taxon>
        <taxon>Bacilli</taxon>
        <taxon>Bacillales</taxon>
        <taxon>Paenibacillaceae</taxon>
        <taxon>Cohnella</taxon>
    </lineage>
</organism>
<feature type="transmembrane region" description="Helical" evidence="6">
    <location>
        <begin position="325"/>
        <end position="343"/>
    </location>
</feature>
<dbReference type="Pfam" id="PF07690">
    <property type="entry name" value="MFS_1"/>
    <property type="match status" value="1"/>
</dbReference>
<dbReference type="EMBL" id="JACJVO010000012">
    <property type="protein sequence ID" value="MBB6731586.1"/>
    <property type="molecule type" value="Genomic_DNA"/>
</dbReference>
<feature type="transmembrane region" description="Helical" evidence="6">
    <location>
        <begin position="133"/>
        <end position="154"/>
    </location>
</feature>
<evidence type="ECO:0000259" key="7">
    <source>
        <dbReference type="PROSITE" id="PS50850"/>
    </source>
</evidence>
<comment type="caution">
    <text evidence="8">The sequence shown here is derived from an EMBL/GenBank/DDBJ whole genome shotgun (WGS) entry which is preliminary data.</text>
</comment>
<evidence type="ECO:0000256" key="6">
    <source>
        <dbReference type="SAM" id="Phobius"/>
    </source>
</evidence>
<dbReference type="CDD" id="cd17489">
    <property type="entry name" value="MFS_YfcJ_like"/>
    <property type="match status" value="1"/>
</dbReference>
<feature type="domain" description="Major facilitator superfamily (MFS) profile" evidence="7">
    <location>
        <begin position="8"/>
        <end position="375"/>
    </location>
</feature>
<dbReference type="GO" id="GO:0022857">
    <property type="term" value="F:transmembrane transporter activity"/>
    <property type="evidence" value="ECO:0007669"/>
    <property type="project" value="InterPro"/>
</dbReference>
<keyword evidence="4 6" id="KW-1133">Transmembrane helix</keyword>
<evidence type="ECO:0000313" key="8">
    <source>
        <dbReference type="EMBL" id="MBB6731586.1"/>
    </source>
</evidence>
<dbReference type="Gene3D" id="1.20.1250.20">
    <property type="entry name" value="MFS general substrate transporter like domains"/>
    <property type="match status" value="1"/>
</dbReference>
<name>A0A7X0VV51_9BACL</name>
<keyword evidence="3 6" id="KW-0812">Transmembrane</keyword>
<dbReference type="InterPro" id="IPR005829">
    <property type="entry name" value="Sugar_transporter_CS"/>
</dbReference>
<dbReference type="AlphaFoldDB" id="A0A7X0VV51"/>
<dbReference type="RefSeq" id="WP_185129237.1">
    <property type="nucleotide sequence ID" value="NZ_JACJVO010000012.1"/>
</dbReference>
<evidence type="ECO:0000256" key="4">
    <source>
        <dbReference type="ARBA" id="ARBA00022989"/>
    </source>
</evidence>
<dbReference type="PANTHER" id="PTHR23531">
    <property type="entry name" value="QUINOLENE RESISTANCE PROTEIN NORA"/>
    <property type="match status" value="1"/>
</dbReference>
<dbReference type="InterPro" id="IPR020846">
    <property type="entry name" value="MFS_dom"/>
</dbReference>
<keyword evidence="5 6" id="KW-0472">Membrane</keyword>
<evidence type="ECO:0000256" key="2">
    <source>
        <dbReference type="ARBA" id="ARBA00022448"/>
    </source>
</evidence>
<feature type="transmembrane region" description="Helical" evidence="6">
    <location>
        <begin position="231"/>
        <end position="251"/>
    </location>
</feature>
<dbReference type="GO" id="GO:0005886">
    <property type="term" value="C:plasma membrane"/>
    <property type="evidence" value="ECO:0007669"/>
    <property type="project" value="UniProtKB-SubCell"/>
</dbReference>